<dbReference type="Pfam" id="PF01261">
    <property type="entry name" value="AP_endonuc_2"/>
    <property type="match status" value="1"/>
</dbReference>
<keyword evidence="3" id="KW-1185">Reference proteome</keyword>
<dbReference type="RefSeq" id="WP_166281942.1">
    <property type="nucleotide sequence ID" value="NZ_JAANNP010000006.1"/>
</dbReference>
<gene>
    <name evidence="2" type="primary">eboE</name>
    <name evidence="2" type="ORF">G9H71_11635</name>
</gene>
<dbReference type="NCBIfam" id="NF035939">
    <property type="entry name" value="TIM_EboE"/>
    <property type="match status" value="1"/>
</dbReference>
<dbReference type="Gene3D" id="3.20.20.150">
    <property type="entry name" value="Divalent-metal-dependent TIM barrel enzymes"/>
    <property type="match status" value="1"/>
</dbReference>
<protein>
    <submittedName>
        <fullName evidence="2">Metabolite traffic protein EboE</fullName>
    </submittedName>
</protein>
<evidence type="ECO:0000313" key="2">
    <source>
        <dbReference type="EMBL" id="NHC14430.1"/>
    </source>
</evidence>
<reference evidence="2 3" key="1">
    <citation type="submission" date="2020-03" db="EMBL/GenBank/DDBJ databases">
        <title>Two novel Motilibacter sp.</title>
        <authorList>
            <person name="Liu S."/>
        </authorList>
    </citation>
    <scope>NUCLEOTIDE SEQUENCE [LARGE SCALE GENOMIC DNA]</scope>
    <source>
        <strain evidence="2 3">E257</strain>
    </source>
</reference>
<dbReference type="InterPro" id="IPR013022">
    <property type="entry name" value="Xyl_isomerase-like_TIM-brl"/>
</dbReference>
<dbReference type="SUPFAM" id="SSF51658">
    <property type="entry name" value="Xylose isomerase-like"/>
    <property type="match status" value="1"/>
</dbReference>
<organism evidence="2 3">
    <name type="scientific">Motilibacter deserti</name>
    <dbReference type="NCBI Taxonomy" id="2714956"/>
    <lineage>
        <taxon>Bacteria</taxon>
        <taxon>Bacillati</taxon>
        <taxon>Actinomycetota</taxon>
        <taxon>Actinomycetes</taxon>
        <taxon>Motilibacterales</taxon>
        <taxon>Motilibacteraceae</taxon>
        <taxon>Motilibacter</taxon>
    </lineage>
</organism>
<dbReference type="InterPro" id="IPR036237">
    <property type="entry name" value="Xyl_isomerase-like_sf"/>
</dbReference>
<dbReference type="EMBL" id="JAANNP010000006">
    <property type="protein sequence ID" value="NHC14430.1"/>
    <property type="molecule type" value="Genomic_DNA"/>
</dbReference>
<accession>A0ABX0GXK8</accession>
<dbReference type="Proteomes" id="UP000800981">
    <property type="component" value="Unassembled WGS sequence"/>
</dbReference>
<evidence type="ECO:0000259" key="1">
    <source>
        <dbReference type="Pfam" id="PF01261"/>
    </source>
</evidence>
<comment type="caution">
    <text evidence="2">The sequence shown here is derived from an EMBL/GenBank/DDBJ whole genome shotgun (WGS) entry which is preliminary data.</text>
</comment>
<evidence type="ECO:0000313" key="3">
    <source>
        <dbReference type="Proteomes" id="UP000800981"/>
    </source>
</evidence>
<feature type="domain" description="Xylose isomerase-like TIM barrel" evidence="1">
    <location>
        <begin position="63"/>
        <end position="229"/>
    </location>
</feature>
<proteinExistence type="predicted"/>
<sequence>MRFRHPDGQTVHLAYCTNVHPAEDLDGVLRQLDAYAGPVRETLGTDRLGLGLWLAREVATTLRADDAALARLRGELVARGLEVVTLNGFPYAGFGQEVVKLRVYSPDWSEPERLRYTADLAWLLARLLPDDVARGSISTLPLAWRDPWDERSQQAARGQLDALAAELADVEAATGKVVRVALEPEPGCVVETGAQVSAFLAGLDTRRIGLCLDACHLAVAFETAEELVERLDELGMPVVKLQASAALHADDPRDPATRAALASFVEPRYLHQTRERVGAWLDGRDDLDAALAADGSAAGLAGDAPWRVHFHVPLHADPEPPLRSTREQLQDTLRTLFAGSAARTDTVEVETYTWHVLPEQLRPQGDAGLVAGIAAELAWARDNLLALGLRELT</sequence>
<name>A0ABX0GXK8_9ACTN</name>